<dbReference type="InterPro" id="IPR049328">
    <property type="entry name" value="TM_ErbB1"/>
</dbReference>
<dbReference type="Proteomes" id="UP000799437">
    <property type="component" value="Unassembled WGS sequence"/>
</dbReference>
<feature type="region of interest" description="Disordered" evidence="4">
    <location>
        <begin position="1"/>
        <end position="31"/>
    </location>
</feature>
<keyword evidence="2" id="KW-0547">Nucleotide-binding</keyword>
<evidence type="ECO:0000256" key="5">
    <source>
        <dbReference type="SAM" id="Phobius"/>
    </source>
</evidence>
<evidence type="ECO:0000313" key="8">
    <source>
        <dbReference type="Proteomes" id="UP000799437"/>
    </source>
</evidence>
<organism evidence="7 8">
    <name type="scientific">Pseudovirgaria hyperparasitica</name>
    <dbReference type="NCBI Taxonomy" id="470096"/>
    <lineage>
        <taxon>Eukaryota</taxon>
        <taxon>Fungi</taxon>
        <taxon>Dikarya</taxon>
        <taxon>Ascomycota</taxon>
        <taxon>Pezizomycotina</taxon>
        <taxon>Dothideomycetes</taxon>
        <taxon>Dothideomycetes incertae sedis</taxon>
        <taxon>Acrospermales</taxon>
        <taxon>Acrospermaceae</taxon>
        <taxon>Pseudovirgaria</taxon>
    </lineage>
</organism>
<keyword evidence="8" id="KW-1185">Reference proteome</keyword>
<evidence type="ECO:0000256" key="1">
    <source>
        <dbReference type="ARBA" id="ARBA00022553"/>
    </source>
</evidence>
<keyword evidence="5" id="KW-0812">Transmembrane</keyword>
<evidence type="ECO:0000313" key="7">
    <source>
        <dbReference type="EMBL" id="KAF2753708.1"/>
    </source>
</evidence>
<feature type="compositionally biased region" description="Pro residues" evidence="4">
    <location>
        <begin position="484"/>
        <end position="494"/>
    </location>
</feature>
<keyword evidence="5" id="KW-1133">Transmembrane helix</keyword>
<dbReference type="AlphaFoldDB" id="A0A6A6VSR2"/>
<feature type="region of interest" description="Disordered" evidence="4">
    <location>
        <begin position="382"/>
        <end position="494"/>
    </location>
</feature>
<proteinExistence type="predicted"/>
<feature type="compositionally biased region" description="Low complexity" evidence="4">
    <location>
        <begin position="153"/>
        <end position="188"/>
    </location>
</feature>
<feature type="region of interest" description="Disordered" evidence="4">
    <location>
        <begin position="335"/>
        <end position="368"/>
    </location>
</feature>
<dbReference type="CDD" id="cd12087">
    <property type="entry name" value="TM_EGFR-like"/>
    <property type="match status" value="1"/>
</dbReference>
<feature type="compositionally biased region" description="Low complexity" evidence="4">
    <location>
        <begin position="196"/>
        <end position="206"/>
    </location>
</feature>
<dbReference type="Pfam" id="PF21314">
    <property type="entry name" value="TM_ErbB1"/>
    <property type="match status" value="1"/>
</dbReference>
<feature type="region of interest" description="Disordered" evidence="4">
    <location>
        <begin position="275"/>
        <end position="320"/>
    </location>
</feature>
<feature type="transmembrane region" description="Helical" evidence="5">
    <location>
        <begin position="215"/>
        <end position="237"/>
    </location>
</feature>
<evidence type="ECO:0000256" key="3">
    <source>
        <dbReference type="ARBA" id="ARBA00022840"/>
    </source>
</evidence>
<feature type="compositionally biased region" description="Polar residues" evidence="4">
    <location>
        <begin position="288"/>
        <end position="307"/>
    </location>
</feature>
<dbReference type="GeneID" id="54480540"/>
<accession>A0A6A6VSR2</accession>
<keyword evidence="3" id="KW-0067">ATP-binding</keyword>
<feature type="compositionally biased region" description="Polar residues" evidence="4">
    <location>
        <begin position="383"/>
        <end position="396"/>
    </location>
</feature>
<feature type="compositionally biased region" description="Polar residues" evidence="4">
    <location>
        <begin position="456"/>
        <end position="470"/>
    </location>
</feature>
<feature type="compositionally biased region" description="Low complexity" evidence="4">
    <location>
        <begin position="397"/>
        <end position="414"/>
    </location>
</feature>
<gene>
    <name evidence="7" type="ORF">EJ05DRAFT_169284</name>
</gene>
<dbReference type="EMBL" id="ML996583">
    <property type="protein sequence ID" value="KAF2753708.1"/>
    <property type="molecule type" value="Genomic_DNA"/>
</dbReference>
<evidence type="ECO:0000256" key="2">
    <source>
        <dbReference type="ARBA" id="ARBA00022741"/>
    </source>
</evidence>
<feature type="compositionally biased region" description="Polar residues" evidence="4">
    <location>
        <begin position="47"/>
        <end position="68"/>
    </location>
</feature>
<dbReference type="RefSeq" id="XP_033596159.1">
    <property type="nucleotide sequence ID" value="XM_033739486.1"/>
</dbReference>
<feature type="domain" description="Epidermal growth factor receptor-like transmembrane-juxtamembrane segment" evidence="6">
    <location>
        <begin position="215"/>
        <end position="244"/>
    </location>
</feature>
<keyword evidence="1" id="KW-0597">Phosphoprotein</keyword>
<protein>
    <recommendedName>
        <fullName evidence="6">Epidermal growth factor receptor-like transmembrane-juxtamembrane segment domain-containing protein</fullName>
    </recommendedName>
</protein>
<reference evidence="7" key="1">
    <citation type="journal article" date="2020" name="Stud. Mycol.">
        <title>101 Dothideomycetes genomes: a test case for predicting lifestyles and emergence of pathogens.</title>
        <authorList>
            <person name="Haridas S."/>
            <person name="Albert R."/>
            <person name="Binder M."/>
            <person name="Bloem J."/>
            <person name="Labutti K."/>
            <person name="Salamov A."/>
            <person name="Andreopoulos B."/>
            <person name="Baker S."/>
            <person name="Barry K."/>
            <person name="Bills G."/>
            <person name="Bluhm B."/>
            <person name="Cannon C."/>
            <person name="Castanera R."/>
            <person name="Culley D."/>
            <person name="Daum C."/>
            <person name="Ezra D."/>
            <person name="Gonzalez J."/>
            <person name="Henrissat B."/>
            <person name="Kuo A."/>
            <person name="Liang C."/>
            <person name="Lipzen A."/>
            <person name="Lutzoni F."/>
            <person name="Magnuson J."/>
            <person name="Mondo S."/>
            <person name="Nolan M."/>
            <person name="Ohm R."/>
            <person name="Pangilinan J."/>
            <person name="Park H.-J."/>
            <person name="Ramirez L."/>
            <person name="Alfaro M."/>
            <person name="Sun H."/>
            <person name="Tritt A."/>
            <person name="Yoshinaga Y."/>
            <person name="Zwiers L.-H."/>
            <person name="Turgeon B."/>
            <person name="Goodwin S."/>
            <person name="Spatafora J."/>
            <person name="Crous P."/>
            <person name="Grigoriev I."/>
        </authorList>
    </citation>
    <scope>NUCLEOTIDE SEQUENCE</scope>
    <source>
        <strain evidence="7">CBS 121739</strain>
    </source>
</reference>
<feature type="compositionally biased region" description="Polar residues" evidence="4">
    <location>
        <begin position="124"/>
        <end position="145"/>
    </location>
</feature>
<name>A0A6A6VSR2_9PEZI</name>
<feature type="region of interest" description="Disordered" evidence="4">
    <location>
        <begin position="562"/>
        <end position="605"/>
    </location>
</feature>
<evidence type="ECO:0000256" key="4">
    <source>
        <dbReference type="SAM" id="MobiDB-lite"/>
    </source>
</evidence>
<evidence type="ECO:0000259" key="6">
    <source>
        <dbReference type="Pfam" id="PF21314"/>
    </source>
</evidence>
<feature type="compositionally biased region" description="Polar residues" evidence="4">
    <location>
        <begin position="1"/>
        <end position="12"/>
    </location>
</feature>
<dbReference type="GO" id="GO:0005524">
    <property type="term" value="F:ATP binding"/>
    <property type="evidence" value="ECO:0007669"/>
    <property type="project" value="UniProtKB-KW"/>
</dbReference>
<feature type="compositionally biased region" description="Polar residues" evidence="4">
    <location>
        <begin position="76"/>
        <end position="105"/>
    </location>
</feature>
<feature type="compositionally biased region" description="Polar residues" evidence="4">
    <location>
        <begin position="439"/>
        <end position="448"/>
    </location>
</feature>
<feature type="region of interest" description="Disordered" evidence="4">
    <location>
        <begin position="45"/>
        <end position="215"/>
    </location>
</feature>
<feature type="compositionally biased region" description="Low complexity" evidence="4">
    <location>
        <begin position="106"/>
        <end position="115"/>
    </location>
</feature>
<dbReference type="OrthoDB" id="3936275at2759"/>
<keyword evidence="5" id="KW-0472">Membrane</keyword>
<sequence length="605" mass="63243">MAEPQDSITTFSGRRCTRTRRLDPTSPISSITITSSSLLGMAPTSVVAGSSAQSAPSSRQEDPSSATIASFAPLQTLAQTPTPSRNLPSVQTAPVSSGQDSPPGNAQSSPTGSTAPPAPASDLLPTTQAQPSEQTPQLFVLSSLQAPDPSVRQSPQPSATTSSTRLITSISSSPSPSPSPSSSQSGPTVIGDDTNSSPASSGDGPSSRPPISVPIAGGVVAGLVGIALVAALVFLCFRRRRQGKNALPRRGEAGEKGDQAGEIDEMNDSVVAGAVPSHARTDSRESESTNTAGSQRRSRWSHSTGLPPNSPRSRAMSAPVAFRSRFNGLVAGIKTRMDRKKDSPPLGHPASPSPNTESLYSIDDPFLDPIQPLRPAALRIVNPDTSKPSTPIPKNNTSQPIISSTTITTPTRSPLRNPFADPSSPQGTTPEYLRHPGHSRTQSLQTALHSHPPTPHATSFHSASLQTPNPNAADYPHPSYSYPYPTPHLSPAPSSPLPNTHLHPAVRPLFTPHPSPHPIDSTRTSMTTPYLSTARRVRGKSDPFDLDRPEVLGFGNVSGRREVQDSVTRPALAGVRKSSTPGWGVAGGPEASGNRGSRANVGMAR</sequence>